<reference evidence="1" key="1">
    <citation type="journal article" date="2015" name="Genom Data">
        <title>Genome sequences of six Phytophthora species associated with forests in New Zealand.</title>
        <authorList>
            <person name="Studholme D.J."/>
            <person name="McDougal R.L."/>
            <person name="Sambles C."/>
            <person name="Hansen E."/>
            <person name="Hardy G."/>
            <person name="Grant M."/>
            <person name="Ganley R.J."/>
            <person name="Williams N.M."/>
        </authorList>
    </citation>
    <scope>NUCLEOTIDE SEQUENCE</scope>
    <source>
        <strain evidence="1">NZFS 3630</strain>
    </source>
</reference>
<name>A0A922AP93_9STRA</name>
<gene>
    <name evidence="1" type="ORF">JM18_004705</name>
</gene>
<dbReference type="AlphaFoldDB" id="A0A922AP93"/>
<evidence type="ECO:0000313" key="2">
    <source>
        <dbReference type="Proteomes" id="UP000792063"/>
    </source>
</evidence>
<proteinExistence type="predicted"/>
<accession>A0A922AP93</accession>
<dbReference type="Proteomes" id="UP000792063">
    <property type="component" value="Unassembled WGS sequence"/>
</dbReference>
<protein>
    <submittedName>
        <fullName evidence="1">Uncharacterized protein</fullName>
    </submittedName>
</protein>
<comment type="caution">
    <text evidence="1">The sequence shown here is derived from an EMBL/GenBank/DDBJ whole genome shotgun (WGS) entry which is preliminary data.</text>
</comment>
<reference evidence="1" key="2">
    <citation type="submission" date="2020-06" db="EMBL/GenBank/DDBJ databases">
        <authorList>
            <person name="Studholme D.J."/>
        </authorList>
    </citation>
    <scope>NUCLEOTIDE SEQUENCE</scope>
    <source>
        <strain evidence="1">NZFS 3630</strain>
    </source>
</reference>
<dbReference type="EMBL" id="JPWU03000116">
    <property type="protein sequence ID" value="KAG2525790.1"/>
    <property type="molecule type" value="Genomic_DNA"/>
</dbReference>
<sequence length="291" mass="34187">MLNRPNLPGFQHLQLNTSTGTPVVMTRNNAVMTTSIFTTCANPNTSGDWHLNGDDELRRLRSNNVVTIERMLRNHQPHEVLNHVPENTDWRSKTFNLALKVERLMFKAAKSRAEYLNAHTLPRRVKILCRYLLKQAIMTSLTIEVCNFDIERQLLNLELNATMSISVNVPPNDIRMFDNSWVQIGQDLRVERWKNVVNIDRMLRNHRPHEVLTHVEQNTNWYAKTFTLALKVERIIFEAASSRESYLNEKTLRARVSQVSRKLIDLRKRKNMSKFRIQMPRQLMMMKRGLQ</sequence>
<evidence type="ECO:0000313" key="1">
    <source>
        <dbReference type="EMBL" id="KAG2525790.1"/>
    </source>
</evidence>
<organism evidence="1 2">
    <name type="scientific">Phytophthora kernoviae</name>
    <dbReference type="NCBI Taxonomy" id="325452"/>
    <lineage>
        <taxon>Eukaryota</taxon>
        <taxon>Sar</taxon>
        <taxon>Stramenopiles</taxon>
        <taxon>Oomycota</taxon>
        <taxon>Peronosporomycetes</taxon>
        <taxon>Peronosporales</taxon>
        <taxon>Peronosporaceae</taxon>
        <taxon>Phytophthora</taxon>
    </lineage>
</organism>